<keyword evidence="5" id="KW-1003">Cell membrane</keyword>
<dbReference type="Gene3D" id="3.40.190.10">
    <property type="entry name" value="Periplasmic binding protein-like II"/>
    <property type="match status" value="2"/>
</dbReference>
<keyword evidence="6" id="KW-0997">Cell inner membrane</keyword>
<dbReference type="PANTHER" id="PTHR30024:SF47">
    <property type="entry name" value="TAURINE-BINDING PERIPLASMIC PROTEIN"/>
    <property type="match status" value="1"/>
</dbReference>
<dbReference type="Pfam" id="PF13379">
    <property type="entry name" value="NMT1_2"/>
    <property type="match status" value="1"/>
</dbReference>
<accession>A0AAC9PTQ3</accession>
<comment type="similarity">
    <text evidence="3">Belongs to the bacterial solute-binding protein SsuA/TauA family.</text>
</comment>
<name>A0AAC9PTQ3_9PSEU</name>
<evidence type="ECO:0000313" key="10">
    <source>
        <dbReference type="Proteomes" id="UP000185511"/>
    </source>
</evidence>
<dbReference type="InterPro" id="IPR044527">
    <property type="entry name" value="NrtA/CpmA_ABC-bd_dom"/>
</dbReference>
<dbReference type="GO" id="GO:0005886">
    <property type="term" value="C:plasma membrane"/>
    <property type="evidence" value="ECO:0007669"/>
    <property type="project" value="UniProtKB-SubCell"/>
</dbReference>
<evidence type="ECO:0000256" key="3">
    <source>
        <dbReference type="ARBA" id="ARBA00010742"/>
    </source>
</evidence>
<dbReference type="RefSeq" id="WP_075742376.1">
    <property type="nucleotide sequence ID" value="NZ_CP016076.1"/>
</dbReference>
<dbReference type="KEGG" id="acad:UA74_24550"/>
<keyword evidence="4" id="KW-0813">Transport</keyword>
<protein>
    <submittedName>
        <fullName evidence="9">ABC transporter, substrate-binding protein, aliphatic sulfonates family</fullName>
    </submittedName>
</protein>
<keyword evidence="8" id="KW-0472">Membrane</keyword>
<dbReference type="PANTHER" id="PTHR30024">
    <property type="entry name" value="ALIPHATIC SULFONATES-BINDING PROTEIN-RELATED"/>
    <property type="match status" value="1"/>
</dbReference>
<evidence type="ECO:0000256" key="8">
    <source>
        <dbReference type="ARBA" id="ARBA00023136"/>
    </source>
</evidence>
<dbReference type="GO" id="GO:0042597">
    <property type="term" value="C:periplasmic space"/>
    <property type="evidence" value="ECO:0007669"/>
    <property type="project" value="UniProtKB-SubCell"/>
</dbReference>
<dbReference type="Proteomes" id="UP000185511">
    <property type="component" value="Chromosome"/>
</dbReference>
<evidence type="ECO:0000256" key="1">
    <source>
        <dbReference type="ARBA" id="ARBA00004418"/>
    </source>
</evidence>
<dbReference type="CDD" id="cd13553">
    <property type="entry name" value="PBP2_NrtA_CpmA_like"/>
    <property type="match status" value="1"/>
</dbReference>
<evidence type="ECO:0000313" key="9">
    <source>
        <dbReference type="EMBL" id="APU16924.1"/>
    </source>
</evidence>
<keyword evidence="7" id="KW-0732">Signal</keyword>
<dbReference type="GO" id="GO:0042626">
    <property type="term" value="F:ATPase-coupled transmembrane transporter activity"/>
    <property type="evidence" value="ECO:0007669"/>
    <property type="project" value="InterPro"/>
</dbReference>
<comment type="subcellular location">
    <subcellularLocation>
        <location evidence="2">Cell inner membrane</location>
    </subcellularLocation>
    <subcellularLocation>
        <location evidence="1">Periplasm</location>
    </subcellularLocation>
</comment>
<evidence type="ECO:0000256" key="7">
    <source>
        <dbReference type="ARBA" id="ARBA00022729"/>
    </source>
</evidence>
<gene>
    <name evidence="9" type="ORF">UA74_24550</name>
</gene>
<dbReference type="NCBIfam" id="TIGR01728">
    <property type="entry name" value="SsuA_fam"/>
    <property type="match status" value="1"/>
</dbReference>
<organism evidence="9 10">
    <name type="scientific">Actinoalloteichus fjordicus</name>
    <dbReference type="NCBI Taxonomy" id="1612552"/>
    <lineage>
        <taxon>Bacteria</taxon>
        <taxon>Bacillati</taxon>
        <taxon>Actinomycetota</taxon>
        <taxon>Actinomycetes</taxon>
        <taxon>Pseudonocardiales</taxon>
        <taxon>Pseudonocardiaceae</taxon>
        <taxon>Actinoalloteichus</taxon>
    </lineage>
</organism>
<evidence type="ECO:0000256" key="6">
    <source>
        <dbReference type="ARBA" id="ARBA00022519"/>
    </source>
</evidence>
<sequence>MDPSPPGLRRAVSAALVVPIALILSGCSRLEREPAEQTAGAADQGPADVVNLGYFPNITHWSALIGVSEGRFEEALGDTRLETHTFNAGPDAVNGLLGDSLDIQFIGSNPPLSAYEQSDGTHTRLIAGVTSGGAQLVVAPEIESVDDLRGGTIATPQLANTQDVAAKKWLFDNDIEQGPGADQIEVSNVDNAETLALFRDGQLDGGWLPEPWSSRLVIEADAEVLVDERDEWPDGRFPTTVIIARTEFLRAHPETVEAILRAHVETVRWARENPEEAKNAANEELARLTGNPLEEAVVDRAWENIEPTWDPDAAGFPQLAENSVDAGLLDEAPELTAFSDLRPLNRVLAELGEEPVDDAGLDDES</sequence>
<evidence type="ECO:0000256" key="4">
    <source>
        <dbReference type="ARBA" id="ARBA00022448"/>
    </source>
</evidence>
<keyword evidence="10" id="KW-1185">Reference proteome</keyword>
<evidence type="ECO:0000256" key="5">
    <source>
        <dbReference type="ARBA" id="ARBA00022475"/>
    </source>
</evidence>
<proteinExistence type="inferred from homology"/>
<dbReference type="InterPro" id="IPR010067">
    <property type="entry name" value="ABC_SsuA_sub-bd"/>
</dbReference>
<dbReference type="EMBL" id="CP016076">
    <property type="protein sequence ID" value="APU16924.1"/>
    <property type="molecule type" value="Genomic_DNA"/>
</dbReference>
<reference evidence="10" key="1">
    <citation type="submission" date="2016-06" db="EMBL/GenBank/DDBJ databases">
        <title>Complete genome sequence of Actinoalloteichus fjordicus DSM 46855 (=ADI127-17), type strain of the new species Actinoalloteichus fjordicus.</title>
        <authorList>
            <person name="Ruckert C."/>
            <person name="Nouioui I."/>
            <person name="Willmese J."/>
            <person name="van Wezel G."/>
            <person name="Klenk H.-P."/>
            <person name="Kalinowski J."/>
            <person name="Zotchev S.B."/>
        </authorList>
    </citation>
    <scope>NUCLEOTIDE SEQUENCE [LARGE SCALE GENOMIC DNA]</scope>
    <source>
        <strain evidence="10">ADI127-7</strain>
    </source>
</reference>
<evidence type="ECO:0000256" key="2">
    <source>
        <dbReference type="ARBA" id="ARBA00004533"/>
    </source>
</evidence>
<dbReference type="AlphaFoldDB" id="A0AAC9PTQ3"/>
<dbReference type="SUPFAM" id="SSF53850">
    <property type="entry name" value="Periplasmic binding protein-like II"/>
    <property type="match status" value="1"/>
</dbReference>